<evidence type="ECO:0000313" key="1">
    <source>
        <dbReference type="EMBL" id="CAG23019.1"/>
    </source>
</evidence>
<reference evidence="2" key="1">
    <citation type="journal article" date="2005" name="Science">
        <title>Life at depth: Photobacterium profundum genome sequence and expression analysis.</title>
        <authorList>
            <person name="Vezzi A."/>
            <person name="Campanaro S."/>
            <person name="D'Angelo M."/>
            <person name="Simonato F."/>
            <person name="Vitulo N."/>
            <person name="Lauro F.M."/>
            <person name="Cestaro A."/>
            <person name="Malacrida G."/>
            <person name="Simionati B."/>
            <person name="Cannata N."/>
            <person name="Romualdi C."/>
            <person name="Bartlett D.H."/>
            <person name="Valle G."/>
        </authorList>
    </citation>
    <scope>NUCLEOTIDE SEQUENCE [LARGE SCALE GENOMIC DNA]</scope>
    <source>
        <strain evidence="2">ATCC BAA-1253 / SS9</strain>
    </source>
</reference>
<keyword evidence="2" id="KW-1185">Reference proteome</keyword>
<accession>Q6LI61</accession>
<dbReference type="RefSeq" id="WP_011221208.1">
    <property type="nucleotide sequence ID" value="NC_006371.1"/>
</dbReference>
<proteinExistence type="predicted"/>
<dbReference type="HOGENOM" id="CLU_2118807_0_0_6"/>
<evidence type="ECO:0000313" key="2">
    <source>
        <dbReference type="Proteomes" id="UP000000593"/>
    </source>
</evidence>
<dbReference type="KEGG" id="ppr:PBPRB1147"/>
<name>Q6LI61_PHOPR</name>
<dbReference type="EMBL" id="CR378678">
    <property type="protein sequence ID" value="CAG23019.1"/>
    <property type="molecule type" value="Genomic_DNA"/>
</dbReference>
<dbReference type="Proteomes" id="UP000000593">
    <property type="component" value="Chromosome 2"/>
</dbReference>
<organism evidence="1 2">
    <name type="scientific">Photobacterium profundum (strain SS9)</name>
    <dbReference type="NCBI Taxonomy" id="298386"/>
    <lineage>
        <taxon>Bacteria</taxon>
        <taxon>Pseudomonadati</taxon>
        <taxon>Pseudomonadota</taxon>
        <taxon>Gammaproteobacteria</taxon>
        <taxon>Vibrionales</taxon>
        <taxon>Vibrionaceae</taxon>
        <taxon>Photobacterium</taxon>
    </lineage>
</organism>
<protein>
    <submittedName>
        <fullName evidence="1">Uncharacterized protein</fullName>
    </submittedName>
</protein>
<dbReference type="STRING" id="298386.PBPRB1147"/>
<dbReference type="AlphaFoldDB" id="Q6LI61"/>
<sequence>MLSPISVNVNADTNANGNIVNVEAVPYMNISKRDVYALNNIFNHNIHGHFGLIDIRARNISVEPFRHKLIVEIAAMRTSVTVHQLPIDTKKCDGAHLIHIWLLSDPPHTSCLPV</sequence>
<gene>
    <name evidence="1" type="ordered locus">PBPRB1147</name>
</gene>